<dbReference type="EMBL" id="JXTC01000227">
    <property type="protein sequence ID" value="PON80968.1"/>
    <property type="molecule type" value="Genomic_DNA"/>
</dbReference>
<proteinExistence type="predicted"/>
<gene>
    <name evidence="2" type="ORF">TorRG33x02_231980</name>
</gene>
<dbReference type="Proteomes" id="UP000237000">
    <property type="component" value="Unassembled WGS sequence"/>
</dbReference>
<dbReference type="STRING" id="63057.A0A2P5E5Z7"/>
<evidence type="ECO:0000313" key="2">
    <source>
        <dbReference type="EMBL" id="PON80968.1"/>
    </source>
</evidence>
<dbReference type="InParanoid" id="A0A2P5E5Z7"/>
<dbReference type="OrthoDB" id="409173at2759"/>
<organism evidence="2 3">
    <name type="scientific">Trema orientale</name>
    <name type="common">Charcoal tree</name>
    <name type="synonym">Celtis orientalis</name>
    <dbReference type="NCBI Taxonomy" id="63057"/>
    <lineage>
        <taxon>Eukaryota</taxon>
        <taxon>Viridiplantae</taxon>
        <taxon>Streptophyta</taxon>
        <taxon>Embryophyta</taxon>
        <taxon>Tracheophyta</taxon>
        <taxon>Spermatophyta</taxon>
        <taxon>Magnoliopsida</taxon>
        <taxon>eudicotyledons</taxon>
        <taxon>Gunneridae</taxon>
        <taxon>Pentapetalae</taxon>
        <taxon>rosids</taxon>
        <taxon>fabids</taxon>
        <taxon>Rosales</taxon>
        <taxon>Cannabaceae</taxon>
        <taxon>Trema</taxon>
    </lineage>
</organism>
<protein>
    <recommendedName>
        <fullName evidence="4">Transmembrane protein</fullName>
    </recommendedName>
</protein>
<dbReference type="AlphaFoldDB" id="A0A2P5E5Z7"/>
<keyword evidence="1" id="KW-0472">Membrane</keyword>
<feature type="transmembrane region" description="Helical" evidence="1">
    <location>
        <begin position="12"/>
        <end position="34"/>
    </location>
</feature>
<keyword evidence="3" id="KW-1185">Reference proteome</keyword>
<evidence type="ECO:0000256" key="1">
    <source>
        <dbReference type="SAM" id="Phobius"/>
    </source>
</evidence>
<name>A0A2P5E5Z7_TREOI</name>
<sequence>MAINIYYLITDFIKLLLHSYLPLVAVVFLGICGFSGQGRDTPYVTDDARELTDGSQRVNMLPSKRGYSEHAIAPKEVYRRCRLIILP</sequence>
<comment type="caution">
    <text evidence="2">The sequence shown here is derived from an EMBL/GenBank/DDBJ whole genome shotgun (WGS) entry which is preliminary data.</text>
</comment>
<reference evidence="3" key="1">
    <citation type="submission" date="2016-06" db="EMBL/GenBank/DDBJ databases">
        <title>Parallel loss of symbiosis genes in relatives of nitrogen-fixing non-legume Parasponia.</title>
        <authorList>
            <person name="Van Velzen R."/>
            <person name="Holmer R."/>
            <person name="Bu F."/>
            <person name="Rutten L."/>
            <person name="Van Zeijl A."/>
            <person name="Liu W."/>
            <person name="Santuari L."/>
            <person name="Cao Q."/>
            <person name="Sharma T."/>
            <person name="Shen D."/>
            <person name="Roswanjaya Y."/>
            <person name="Wardhani T."/>
            <person name="Kalhor M.S."/>
            <person name="Jansen J."/>
            <person name="Van den Hoogen J."/>
            <person name="Gungor B."/>
            <person name="Hartog M."/>
            <person name="Hontelez J."/>
            <person name="Verver J."/>
            <person name="Yang W.-C."/>
            <person name="Schijlen E."/>
            <person name="Repin R."/>
            <person name="Schilthuizen M."/>
            <person name="Schranz E."/>
            <person name="Heidstra R."/>
            <person name="Miyata K."/>
            <person name="Fedorova E."/>
            <person name="Kohlen W."/>
            <person name="Bisseling T."/>
            <person name="Smit S."/>
            <person name="Geurts R."/>
        </authorList>
    </citation>
    <scope>NUCLEOTIDE SEQUENCE [LARGE SCALE GENOMIC DNA]</scope>
    <source>
        <strain evidence="3">cv. RG33-2</strain>
    </source>
</reference>
<accession>A0A2P5E5Z7</accession>
<evidence type="ECO:0008006" key="4">
    <source>
        <dbReference type="Google" id="ProtNLM"/>
    </source>
</evidence>
<keyword evidence="1" id="KW-0812">Transmembrane</keyword>
<evidence type="ECO:0000313" key="3">
    <source>
        <dbReference type="Proteomes" id="UP000237000"/>
    </source>
</evidence>
<keyword evidence="1" id="KW-1133">Transmembrane helix</keyword>